<proteinExistence type="predicted"/>
<gene>
    <name evidence="1" type="ORF">K1T71_012003</name>
</gene>
<name>A0ACC1CKJ5_9NEOP</name>
<accession>A0ACC1CKJ5</accession>
<organism evidence="1 2">
    <name type="scientific">Dendrolimus kikuchii</name>
    <dbReference type="NCBI Taxonomy" id="765133"/>
    <lineage>
        <taxon>Eukaryota</taxon>
        <taxon>Metazoa</taxon>
        <taxon>Ecdysozoa</taxon>
        <taxon>Arthropoda</taxon>
        <taxon>Hexapoda</taxon>
        <taxon>Insecta</taxon>
        <taxon>Pterygota</taxon>
        <taxon>Neoptera</taxon>
        <taxon>Endopterygota</taxon>
        <taxon>Lepidoptera</taxon>
        <taxon>Glossata</taxon>
        <taxon>Ditrysia</taxon>
        <taxon>Bombycoidea</taxon>
        <taxon>Lasiocampidae</taxon>
        <taxon>Dendrolimus</taxon>
    </lineage>
</organism>
<dbReference type="EMBL" id="CM034408">
    <property type="protein sequence ID" value="KAJ0172030.1"/>
    <property type="molecule type" value="Genomic_DNA"/>
</dbReference>
<dbReference type="Proteomes" id="UP000824533">
    <property type="component" value="Linkage Group LG22"/>
</dbReference>
<keyword evidence="2" id="KW-1185">Reference proteome</keyword>
<evidence type="ECO:0000313" key="1">
    <source>
        <dbReference type="EMBL" id="KAJ0172030.1"/>
    </source>
</evidence>
<evidence type="ECO:0000313" key="2">
    <source>
        <dbReference type="Proteomes" id="UP000824533"/>
    </source>
</evidence>
<comment type="caution">
    <text evidence="1">The sequence shown here is derived from an EMBL/GenBank/DDBJ whole genome shotgun (WGS) entry which is preliminary data.</text>
</comment>
<protein>
    <submittedName>
        <fullName evidence="1">Uncharacterized protein</fullName>
    </submittedName>
</protein>
<sequence>MNSNSQKMFCDRKLSQIVAEESQLLMELKWIKEALVKIKTQRNCLQIERLVLENMKAQEKMREGSPGPTPRSTSEDNVRVDMITKLNSQEETCNNEELNLDISNIYRNMDNNPLFTVEEDDEMDNSIDMVIDMCMMMNRGQ</sequence>
<reference evidence="1 2" key="1">
    <citation type="journal article" date="2021" name="Front. Genet.">
        <title>Chromosome-Level Genome Assembly Reveals Significant Gene Expansion in the Toll and IMD Signaling Pathways of Dendrolimus kikuchii.</title>
        <authorList>
            <person name="Zhou J."/>
            <person name="Wu P."/>
            <person name="Xiong Z."/>
            <person name="Liu N."/>
            <person name="Zhao N."/>
            <person name="Ji M."/>
            <person name="Qiu Y."/>
            <person name="Yang B."/>
        </authorList>
    </citation>
    <scope>NUCLEOTIDE SEQUENCE [LARGE SCALE GENOMIC DNA]</scope>
    <source>
        <strain evidence="1">Ann1</strain>
    </source>
</reference>